<evidence type="ECO:0000256" key="4">
    <source>
        <dbReference type="ARBA" id="ARBA00023136"/>
    </source>
</evidence>
<reference evidence="7" key="1">
    <citation type="journal article" date="2019" name="Int. J. Syst. Evol. Microbiol.">
        <title>The Global Catalogue of Microorganisms (GCM) 10K type strain sequencing project: providing services to taxonomists for standard genome sequencing and annotation.</title>
        <authorList>
            <consortium name="The Broad Institute Genomics Platform"/>
            <consortium name="The Broad Institute Genome Sequencing Center for Infectious Disease"/>
            <person name="Wu L."/>
            <person name="Ma J."/>
        </authorList>
    </citation>
    <scope>NUCLEOTIDE SEQUENCE [LARGE SCALE GENOMIC DNA]</scope>
    <source>
        <strain evidence="7">CECT 8570</strain>
    </source>
</reference>
<dbReference type="InterPro" id="IPR007300">
    <property type="entry name" value="CidB/LrgB"/>
</dbReference>
<dbReference type="Proteomes" id="UP001595840">
    <property type="component" value="Unassembled WGS sequence"/>
</dbReference>
<feature type="transmembrane region" description="Helical" evidence="5">
    <location>
        <begin position="147"/>
        <end position="169"/>
    </location>
</feature>
<evidence type="ECO:0000256" key="1">
    <source>
        <dbReference type="ARBA" id="ARBA00004141"/>
    </source>
</evidence>
<keyword evidence="2 5" id="KW-0812">Transmembrane</keyword>
<dbReference type="PANTHER" id="PTHR30249">
    <property type="entry name" value="PUTATIVE SEROTONIN TRANSPORTER"/>
    <property type="match status" value="1"/>
</dbReference>
<evidence type="ECO:0000256" key="5">
    <source>
        <dbReference type="SAM" id="Phobius"/>
    </source>
</evidence>
<keyword evidence="4 5" id="KW-0472">Membrane</keyword>
<protein>
    <submittedName>
        <fullName evidence="6">LrgB family protein</fullName>
    </submittedName>
</protein>
<evidence type="ECO:0000256" key="2">
    <source>
        <dbReference type="ARBA" id="ARBA00022692"/>
    </source>
</evidence>
<evidence type="ECO:0000256" key="3">
    <source>
        <dbReference type="ARBA" id="ARBA00022989"/>
    </source>
</evidence>
<name>A0ABV8V2L7_9GAMM</name>
<evidence type="ECO:0000313" key="7">
    <source>
        <dbReference type="Proteomes" id="UP001595840"/>
    </source>
</evidence>
<gene>
    <name evidence="6" type="ORF">ACFOX3_03085</name>
</gene>
<feature type="transmembrane region" description="Helical" evidence="5">
    <location>
        <begin position="63"/>
        <end position="80"/>
    </location>
</feature>
<proteinExistence type="predicted"/>
<evidence type="ECO:0000313" key="6">
    <source>
        <dbReference type="EMBL" id="MFC4361269.1"/>
    </source>
</evidence>
<organism evidence="6 7">
    <name type="scientific">Simiduia curdlanivorans</name>
    <dbReference type="NCBI Taxonomy" id="1492769"/>
    <lineage>
        <taxon>Bacteria</taxon>
        <taxon>Pseudomonadati</taxon>
        <taxon>Pseudomonadota</taxon>
        <taxon>Gammaproteobacteria</taxon>
        <taxon>Cellvibrionales</taxon>
        <taxon>Cellvibrionaceae</taxon>
        <taxon>Simiduia</taxon>
    </lineage>
</organism>
<comment type="subcellular location">
    <subcellularLocation>
        <location evidence="1">Membrane</location>
        <topology evidence="1">Multi-pass membrane protein</topology>
    </subcellularLocation>
</comment>
<keyword evidence="3 5" id="KW-1133">Transmembrane helix</keyword>
<dbReference type="Pfam" id="PF04172">
    <property type="entry name" value="LrgB"/>
    <property type="match status" value="1"/>
</dbReference>
<keyword evidence="7" id="KW-1185">Reference proteome</keyword>
<feature type="transmembrane region" description="Helical" evidence="5">
    <location>
        <begin position="92"/>
        <end position="116"/>
    </location>
</feature>
<feature type="transmembrane region" description="Helical" evidence="5">
    <location>
        <begin position="6"/>
        <end position="25"/>
    </location>
</feature>
<feature type="transmembrane region" description="Helical" evidence="5">
    <location>
        <begin position="205"/>
        <end position="226"/>
    </location>
</feature>
<dbReference type="PANTHER" id="PTHR30249:SF0">
    <property type="entry name" value="PLASTIDAL GLYCOLATE_GLYCERATE TRANSLOCATOR 1, CHLOROPLASTIC"/>
    <property type="match status" value="1"/>
</dbReference>
<sequence length="229" mass="23901">MNDRLFWLLMIAATLCAYQVGIWVYQRSARKLWLHPLLTGSILLAVGLKLAGTSYSDYKAANWLFYQLLGLATVSLALPLHREFHQLKGLFLPIAGTIALGSGIACGAALLFAYVAGASAELLLALAPKSVTTPIALGIAEQIGANTSLTTGVVIFTGVIGALISPLVFKLSGLADPRGQGIVLGINAHGVGTARGFELSATVGAFASLAMGLTGAFTALWLPFLANYL</sequence>
<feature type="transmembrane region" description="Helical" evidence="5">
    <location>
        <begin position="32"/>
        <end position="51"/>
    </location>
</feature>
<accession>A0ABV8V2L7</accession>
<dbReference type="RefSeq" id="WP_290260005.1">
    <property type="nucleotide sequence ID" value="NZ_JAUFQG010000004.1"/>
</dbReference>
<dbReference type="EMBL" id="JBHSCX010000003">
    <property type="protein sequence ID" value="MFC4361269.1"/>
    <property type="molecule type" value="Genomic_DNA"/>
</dbReference>
<comment type="caution">
    <text evidence="6">The sequence shown here is derived from an EMBL/GenBank/DDBJ whole genome shotgun (WGS) entry which is preliminary data.</text>
</comment>